<reference evidence="5 8" key="1">
    <citation type="submission" date="2017-11" db="EMBL/GenBank/DDBJ databases">
        <title>Complete DNA Sequence of Pseudomonas syringae pv. actinidiae, biovar 5 (Psa5).</title>
        <authorList>
            <person name="Butler M."/>
            <person name="Taiaroa G."/>
            <person name="Sumpter N."/>
            <person name="Poulter R."/>
        </authorList>
    </citation>
    <scope>NUCLEOTIDE SEQUENCE [LARGE SCALE GENOMIC DNA]</scope>
    <source>
        <strain evidence="5 8">MAFF212063</strain>
    </source>
</reference>
<protein>
    <submittedName>
        <fullName evidence="5">Anthranilate dioxygenase reductase</fullName>
    </submittedName>
    <submittedName>
        <fullName evidence="6">NAD(P)H-flavin reductase</fullName>
    </submittedName>
</protein>
<evidence type="ECO:0000313" key="7">
    <source>
        <dbReference type="EMBL" id="GBH17330.1"/>
    </source>
</evidence>
<dbReference type="NCBIfam" id="NF008822">
    <property type="entry name" value="PRK11872.1"/>
    <property type="match status" value="1"/>
</dbReference>
<keyword evidence="5" id="KW-0560">Oxidoreductase</keyword>
<dbReference type="Gene3D" id="3.40.50.80">
    <property type="entry name" value="Nucleotide-binding domain of ferredoxin-NADP reductase (FNR) module"/>
    <property type="match status" value="1"/>
</dbReference>
<sequence>MTYKVAFSFADGKTLFCNVQNNELLLDAALRSGITLPMDCREGVCATCQGRCESGQYTQDYVDDEALSASDLAQRKVLSCQTRVKSDAAFYFDFASSLCDNTGPSALQGKVSQVEQVSQGTAIVQVTLDEQTSGLDYLPGQYARLQIPGTDLRRSYSFANAPGSNTLEFLIRLLPDGAMSNYVRDRCQVGDVIQFEAPLGTFYLRHVDRPLTLVAGGTGLSAFLGMLDQIAAKGGCGQPVHLYYGVRTAQDLCQLARIEAYSQQIPGFRFVPVVSEEQDDWSGRRGYIVDHLNAAALAEVPTDIYVCGPPPMVESIKDWLHGHSLEASRLYFEKFADSSV</sequence>
<dbReference type="CDD" id="cd06209">
    <property type="entry name" value="BenDO_FAD_NAD"/>
    <property type="match status" value="1"/>
</dbReference>
<dbReference type="EMBL" id="CP024712">
    <property type="protein sequence ID" value="ATV18852.1"/>
    <property type="molecule type" value="Genomic_DNA"/>
</dbReference>
<feature type="domain" description="2Fe-2S ferredoxin-type" evidence="3">
    <location>
        <begin position="3"/>
        <end position="98"/>
    </location>
</feature>
<gene>
    <name evidence="5" type="primary">antC</name>
    <name evidence="5" type="ORF">CT122_20040</name>
    <name evidence="6" type="ORF">KPSA1_02537</name>
    <name evidence="7" type="ORF">KPSA3_03294</name>
</gene>
<dbReference type="PRINTS" id="PR00371">
    <property type="entry name" value="FPNCR"/>
</dbReference>
<name>A0A0K8LWI7_PSESF</name>
<dbReference type="SUPFAM" id="SSF54292">
    <property type="entry name" value="2Fe-2S ferredoxin-like"/>
    <property type="match status" value="1"/>
</dbReference>
<reference evidence="7 10" key="3">
    <citation type="submission" date="2018-04" db="EMBL/GenBank/DDBJ databases">
        <title>Draft genome sequence of Pseudomonas syringae pv. actinidiae biovar 3 strains isolated from kiwifruit in Kagawa prefecture.</title>
        <authorList>
            <person name="Tabuchi M."/>
            <person name="Saito M."/>
            <person name="Fujiwara S."/>
            <person name="Sasa N."/>
            <person name="Akimitsu K."/>
            <person name="Gomi K."/>
            <person name="Konishi-Sugita S."/>
            <person name="Hamano K."/>
            <person name="Kataoka I."/>
        </authorList>
    </citation>
    <scope>NUCLEOTIDE SEQUENCE [LARGE SCALE GENOMIC DNA]</scope>
    <source>
        <strain evidence="7 10">MAFF212211</strain>
    </source>
</reference>
<keyword evidence="1" id="KW-0408">Iron</keyword>
<dbReference type="InterPro" id="IPR050415">
    <property type="entry name" value="MRET"/>
</dbReference>
<dbReference type="Proteomes" id="UP000247480">
    <property type="component" value="Unassembled WGS sequence"/>
</dbReference>
<accession>A0A0K8LWI7</accession>
<dbReference type="Pfam" id="PF00111">
    <property type="entry name" value="Fer2"/>
    <property type="match status" value="1"/>
</dbReference>
<dbReference type="SUPFAM" id="SSF63380">
    <property type="entry name" value="Riboflavin synthase domain-like"/>
    <property type="match status" value="1"/>
</dbReference>
<evidence type="ECO:0000313" key="6">
    <source>
        <dbReference type="EMBL" id="GBH09143.1"/>
    </source>
</evidence>
<dbReference type="InterPro" id="IPR017927">
    <property type="entry name" value="FAD-bd_FR_type"/>
</dbReference>
<keyword evidence="1" id="KW-0479">Metal-binding</keyword>
<dbReference type="Proteomes" id="UP000248291">
    <property type="component" value="Unassembled WGS sequence"/>
</dbReference>
<dbReference type="PANTHER" id="PTHR47354">
    <property type="entry name" value="NADH OXIDOREDUCTASE HCR"/>
    <property type="match status" value="1"/>
</dbReference>
<evidence type="ECO:0000313" key="9">
    <source>
        <dbReference type="Proteomes" id="UP000247480"/>
    </source>
</evidence>
<evidence type="ECO:0000256" key="1">
    <source>
        <dbReference type="ARBA" id="ARBA00023014"/>
    </source>
</evidence>
<proteinExistence type="predicted"/>
<dbReference type="PROSITE" id="PS00197">
    <property type="entry name" value="2FE2S_FER_1"/>
    <property type="match status" value="1"/>
</dbReference>
<dbReference type="Proteomes" id="UP000230024">
    <property type="component" value="Chromosome"/>
</dbReference>
<dbReference type="Gene3D" id="3.10.20.30">
    <property type="match status" value="1"/>
</dbReference>
<dbReference type="InterPro" id="IPR039261">
    <property type="entry name" value="FNR_nucleotide-bd"/>
</dbReference>
<reference evidence="6 9" key="2">
    <citation type="submission" date="2018-04" db="EMBL/GenBank/DDBJ databases">
        <title>Draft genome sequence of Pseudomonas syringae pv. actinidiae biovar 1 strains isolated from kiwifruit in Kagawa prefecture.</title>
        <authorList>
            <person name="Tabuchi M."/>
            <person name="Saito M."/>
            <person name="Fujiwara S."/>
            <person name="Sasa N."/>
            <person name="Akimitsu K."/>
            <person name="Gomi K."/>
            <person name="Konishi-Sugita S."/>
            <person name="Hamano K."/>
            <person name="Kataoka I."/>
        </authorList>
    </citation>
    <scope>NUCLEOTIDE SEQUENCE [LARGE SCALE GENOMIC DNA]</scope>
    <source>
        <strain evidence="6 9">MAFF212206</strain>
    </source>
</reference>
<dbReference type="InterPro" id="IPR017938">
    <property type="entry name" value="Riboflavin_synthase-like_b-brl"/>
</dbReference>
<evidence type="ECO:0000259" key="4">
    <source>
        <dbReference type="PROSITE" id="PS51384"/>
    </source>
</evidence>
<dbReference type="GO" id="GO:0051537">
    <property type="term" value="F:2 iron, 2 sulfur cluster binding"/>
    <property type="evidence" value="ECO:0007669"/>
    <property type="project" value="InterPro"/>
</dbReference>
<evidence type="ECO:0000313" key="10">
    <source>
        <dbReference type="Proteomes" id="UP000248291"/>
    </source>
</evidence>
<dbReference type="Gene3D" id="2.40.30.10">
    <property type="entry name" value="Translation factors"/>
    <property type="match status" value="1"/>
</dbReference>
<feature type="domain" description="FAD-binding FR-type" evidence="4">
    <location>
        <begin position="104"/>
        <end position="205"/>
    </location>
</feature>
<dbReference type="PROSITE" id="PS51085">
    <property type="entry name" value="2FE2S_FER_2"/>
    <property type="match status" value="1"/>
</dbReference>
<evidence type="ECO:0000313" key="5">
    <source>
        <dbReference type="EMBL" id="ATV18852.1"/>
    </source>
</evidence>
<comment type="cofactor">
    <cofactor evidence="2">
        <name>[2Fe-2S] cluster</name>
        <dbReference type="ChEBI" id="CHEBI:190135"/>
    </cofactor>
</comment>
<keyword evidence="1" id="KW-0411">Iron-sulfur</keyword>
<dbReference type="InterPro" id="IPR001433">
    <property type="entry name" value="OxRdtase_FAD/NAD-bd"/>
</dbReference>
<dbReference type="EMBL" id="BGJZ01000117">
    <property type="protein sequence ID" value="GBH09143.1"/>
    <property type="molecule type" value="Genomic_DNA"/>
</dbReference>
<dbReference type="InterPro" id="IPR012675">
    <property type="entry name" value="Beta-grasp_dom_sf"/>
</dbReference>
<dbReference type="CDD" id="cd00207">
    <property type="entry name" value="fer2"/>
    <property type="match status" value="1"/>
</dbReference>
<dbReference type="AlphaFoldDB" id="A0A0K8LWI7"/>
<dbReference type="InterPro" id="IPR036010">
    <property type="entry name" value="2Fe-2S_ferredoxin-like_sf"/>
</dbReference>
<organism evidence="6 9">
    <name type="scientific">Pseudomonas syringae pv. actinidiae</name>
    <dbReference type="NCBI Taxonomy" id="103796"/>
    <lineage>
        <taxon>Bacteria</taxon>
        <taxon>Pseudomonadati</taxon>
        <taxon>Pseudomonadota</taxon>
        <taxon>Gammaproteobacteria</taxon>
        <taxon>Pseudomonadales</taxon>
        <taxon>Pseudomonadaceae</taxon>
        <taxon>Pseudomonas</taxon>
        <taxon>Pseudomonas syringae</taxon>
    </lineage>
</organism>
<dbReference type="SUPFAM" id="SSF52343">
    <property type="entry name" value="Ferredoxin reductase-like, C-terminal NADP-linked domain"/>
    <property type="match status" value="1"/>
</dbReference>
<dbReference type="Pfam" id="PF00970">
    <property type="entry name" value="FAD_binding_6"/>
    <property type="match status" value="1"/>
</dbReference>
<dbReference type="Pfam" id="PF00175">
    <property type="entry name" value="NAD_binding_1"/>
    <property type="match status" value="1"/>
</dbReference>
<dbReference type="PROSITE" id="PS51384">
    <property type="entry name" value="FAD_FR"/>
    <property type="match status" value="1"/>
</dbReference>
<dbReference type="InterPro" id="IPR008333">
    <property type="entry name" value="Cbr1-like_FAD-bd_dom"/>
</dbReference>
<dbReference type="RefSeq" id="WP_003378234.1">
    <property type="nucleotide sequence ID" value="NZ_AP019411.1"/>
</dbReference>
<evidence type="ECO:0000256" key="2">
    <source>
        <dbReference type="ARBA" id="ARBA00034078"/>
    </source>
</evidence>
<dbReference type="PANTHER" id="PTHR47354:SF5">
    <property type="entry name" value="PROTEIN RFBI"/>
    <property type="match status" value="1"/>
</dbReference>
<dbReference type="PRINTS" id="PR00410">
    <property type="entry name" value="PHEHYDRXLASE"/>
</dbReference>
<evidence type="ECO:0000259" key="3">
    <source>
        <dbReference type="PROSITE" id="PS51085"/>
    </source>
</evidence>
<dbReference type="GO" id="GO:0051213">
    <property type="term" value="F:dioxygenase activity"/>
    <property type="evidence" value="ECO:0007669"/>
    <property type="project" value="UniProtKB-KW"/>
</dbReference>
<dbReference type="InterPro" id="IPR047683">
    <property type="entry name" value="BenC-like_FAD_NAD-bd"/>
</dbReference>
<keyword evidence="5" id="KW-0223">Dioxygenase</keyword>
<dbReference type="InterPro" id="IPR006058">
    <property type="entry name" value="2Fe2S_fd_BS"/>
</dbReference>
<dbReference type="EMBL" id="BGKA01000101">
    <property type="protein sequence ID" value="GBH17330.1"/>
    <property type="molecule type" value="Genomic_DNA"/>
</dbReference>
<dbReference type="InterPro" id="IPR001041">
    <property type="entry name" value="2Fe-2S_ferredoxin-type"/>
</dbReference>
<dbReference type="InterPro" id="IPR001709">
    <property type="entry name" value="Flavoprot_Pyr_Nucl_cyt_Rdtase"/>
</dbReference>
<evidence type="ECO:0000313" key="8">
    <source>
        <dbReference type="Proteomes" id="UP000230024"/>
    </source>
</evidence>